<feature type="domain" description="Major facilitator superfamily (MFS) profile" evidence="6">
    <location>
        <begin position="29"/>
        <end position="457"/>
    </location>
</feature>
<sequence length="474" mass="50753">MSSNLGAPDRPNPFEHLDRLKLTWTHIKIWYLSGAGFFTDAYDLFVIGAVLTVLSAYAVPGFEELHGPNAAYWSGLLGSAALWATIAGQLLFGFLGDRLGRKYLYGVEAAILTFGALLSAVAPNLLWLIAARVFLGFGIGGDYPISATIMSEYSNVRDRGKLVALVFANQGLGILASVGVALASIALLPPELAWRVMLGVGAIPAATVIYLRRRIPETPRFALLVKGDVEEARKAAKLFGADIQTPARVEGLSLRQFLSDNWKVLLGTTVPWFLMDIALYGTGVYSGAVVASIMGPASDIFKQIFYQSVPFLVGFPGYFVAAFLLDKLGRKPIQGLGFAAMAAIYLAVSTIIVAAGKSVELLAPAAATLALYSLSYFFINFGPNTTTFVLPAEVYPTRYRTTGHGISAAAGKLGAAISTLFFPTLLATIGVSHLLQLLALVSLLGIPFTVFMLPEPKLASLEIVSGEHKYIRAY</sequence>
<evidence type="ECO:0000259" key="6">
    <source>
        <dbReference type="PROSITE" id="PS50850"/>
    </source>
</evidence>
<proteinExistence type="predicted"/>
<feature type="transmembrane region" description="Helical" evidence="5">
    <location>
        <begin position="402"/>
        <end position="422"/>
    </location>
</feature>
<dbReference type="PROSITE" id="PS00217">
    <property type="entry name" value="SUGAR_TRANSPORT_2"/>
    <property type="match status" value="1"/>
</dbReference>
<name>F2L0K7_THEU7</name>
<evidence type="ECO:0000256" key="5">
    <source>
        <dbReference type="SAM" id="Phobius"/>
    </source>
</evidence>
<dbReference type="GO" id="GO:0016020">
    <property type="term" value="C:membrane"/>
    <property type="evidence" value="ECO:0007669"/>
    <property type="project" value="UniProtKB-SubCell"/>
</dbReference>
<dbReference type="PROSITE" id="PS50850">
    <property type="entry name" value="MFS"/>
    <property type="match status" value="1"/>
</dbReference>
<feature type="transmembrane region" description="Helical" evidence="5">
    <location>
        <begin position="361"/>
        <end position="381"/>
    </location>
</feature>
<dbReference type="STRING" id="999630.TUZN_1210"/>
<evidence type="ECO:0000256" key="1">
    <source>
        <dbReference type="ARBA" id="ARBA00004141"/>
    </source>
</evidence>
<keyword evidence="3 5" id="KW-1133">Transmembrane helix</keyword>
<feature type="transmembrane region" description="Helical" evidence="5">
    <location>
        <begin position="192"/>
        <end position="211"/>
    </location>
</feature>
<dbReference type="HOGENOM" id="CLU_001265_46_14_2"/>
<organism evidence="7 8">
    <name type="scientific">Thermoproteus uzoniensis (strain 768-20)</name>
    <dbReference type="NCBI Taxonomy" id="999630"/>
    <lineage>
        <taxon>Archaea</taxon>
        <taxon>Thermoproteota</taxon>
        <taxon>Thermoprotei</taxon>
        <taxon>Thermoproteales</taxon>
        <taxon>Thermoproteaceae</taxon>
        <taxon>Thermoproteus</taxon>
    </lineage>
</organism>
<reference key="2">
    <citation type="submission" date="2011-03" db="EMBL/GenBank/DDBJ databases">
        <title>Complete genome sequence of the thermoacidophilic crenarchaeon Thermoproteus uzoniensis 768-20.</title>
        <authorList>
            <person name="Mardanov A.V."/>
            <person name="Gumerov V.M."/>
            <person name="Beletsky A.V."/>
            <person name="Prokofeva M.I."/>
            <person name="Bonch-Osmolovskaya E.A."/>
            <person name="Ravin N.V."/>
            <person name="Skryabin K.G."/>
        </authorList>
    </citation>
    <scope>NUCLEOTIDE SEQUENCE</scope>
    <source>
        <strain>768-20</strain>
    </source>
</reference>
<dbReference type="SUPFAM" id="SSF103473">
    <property type="entry name" value="MFS general substrate transporter"/>
    <property type="match status" value="1"/>
</dbReference>
<feature type="transmembrane region" description="Helical" evidence="5">
    <location>
        <begin position="304"/>
        <end position="324"/>
    </location>
</feature>
<dbReference type="CDD" id="cd17364">
    <property type="entry name" value="MFS_PhT"/>
    <property type="match status" value="1"/>
</dbReference>
<evidence type="ECO:0000256" key="2">
    <source>
        <dbReference type="ARBA" id="ARBA00022692"/>
    </source>
</evidence>
<dbReference type="InterPro" id="IPR005829">
    <property type="entry name" value="Sugar_transporter_CS"/>
</dbReference>
<feature type="transmembrane region" description="Helical" evidence="5">
    <location>
        <begin position="264"/>
        <end position="284"/>
    </location>
</feature>
<dbReference type="PANTHER" id="PTHR24064">
    <property type="entry name" value="SOLUTE CARRIER FAMILY 22 MEMBER"/>
    <property type="match status" value="1"/>
</dbReference>
<dbReference type="eggNOG" id="arCOG02682">
    <property type="taxonomic scope" value="Archaea"/>
</dbReference>
<dbReference type="Pfam" id="PF00083">
    <property type="entry name" value="Sugar_tr"/>
    <property type="match status" value="1"/>
</dbReference>
<evidence type="ECO:0000313" key="7">
    <source>
        <dbReference type="EMBL" id="AEA12689.1"/>
    </source>
</evidence>
<gene>
    <name evidence="7" type="ordered locus">TUZN_1210</name>
</gene>
<keyword evidence="2 5" id="KW-0812">Transmembrane</keyword>
<dbReference type="Proteomes" id="UP000008138">
    <property type="component" value="Chromosome"/>
</dbReference>
<dbReference type="AlphaFoldDB" id="F2L0K7"/>
<evidence type="ECO:0000313" key="8">
    <source>
        <dbReference type="Proteomes" id="UP000008138"/>
    </source>
</evidence>
<protein>
    <submittedName>
        <fullName evidence="7">Phosphate transporter related protein</fullName>
    </submittedName>
</protein>
<dbReference type="OrthoDB" id="117970at2157"/>
<feature type="transmembrane region" description="Helical" evidence="5">
    <location>
        <begin position="162"/>
        <end position="186"/>
    </location>
</feature>
<evidence type="ECO:0000256" key="4">
    <source>
        <dbReference type="ARBA" id="ARBA00023136"/>
    </source>
</evidence>
<keyword evidence="8" id="KW-1185">Reference proteome</keyword>
<dbReference type="InterPro" id="IPR005828">
    <property type="entry name" value="MFS_sugar_transport-like"/>
</dbReference>
<dbReference type="PROSITE" id="PS00216">
    <property type="entry name" value="SUGAR_TRANSPORT_1"/>
    <property type="match status" value="1"/>
</dbReference>
<accession>F2L0K7</accession>
<keyword evidence="4 5" id="KW-0472">Membrane</keyword>
<feature type="transmembrane region" description="Helical" evidence="5">
    <location>
        <begin position="336"/>
        <end position="355"/>
    </location>
</feature>
<reference evidence="7 8" key="1">
    <citation type="journal article" date="2011" name="J. Bacteriol.">
        <title>Complete genome sequence of the thermoacidophilic crenarchaeon Thermoproteus uzoniensis 768-20.</title>
        <authorList>
            <person name="Mardanov A.V."/>
            <person name="Gumerov V.M."/>
            <person name="Beletsky A.V."/>
            <person name="Prokofeva M.I."/>
            <person name="Bonch-Osmolovskaya E.A."/>
            <person name="Ravin N.V."/>
            <person name="Skryabin K.G."/>
        </authorList>
    </citation>
    <scope>NUCLEOTIDE SEQUENCE [LARGE SCALE GENOMIC DNA]</scope>
    <source>
        <strain evidence="7 8">768-20</strain>
    </source>
</reference>
<dbReference type="KEGG" id="tuz:TUZN_1210"/>
<dbReference type="GO" id="GO:0022857">
    <property type="term" value="F:transmembrane transporter activity"/>
    <property type="evidence" value="ECO:0007669"/>
    <property type="project" value="InterPro"/>
</dbReference>
<dbReference type="Gene3D" id="1.20.1250.20">
    <property type="entry name" value="MFS general substrate transporter like domains"/>
    <property type="match status" value="1"/>
</dbReference>
<dbReference type="GeneID" id="10360738"/>
<dbReference type="InterPro" id="IPR020846">
    <property type="entry name" value="MFS_dom"/>
</dbReference>
<comment type="subcellular location">
    <subcellularLocation>
        <location evidence="1">Membrane</location>
        <topology evidence="1">Multi-pass membrane protein</topology>
    </subcellularLocation>
</comment>
<feature type="transmembrane region" description="Helical" evidence="5">
    <location>
        <begin position="71"/>
        <end position="96"/>
    </location>
</feature>
<dbReference type="RefSeq" id="WP_013680025.1">
    <property type="nucleotide sequence ID" value="NC_015315.1"/>
</dbReference>
<dbReference type="InterPro" id="IPR036259">
    <property type="entry name" value="MFS_trans_sf"/>
</dbReference>
<feature type="transmembrane region" description="Helical" evidence="5">
    <location>
        <begin position="103"/>
        <end position="121"/>
    </location>
</feature>
<feature type="transmembrane region" description="Helical" evidence="5">
    <location>
        <begin position="29"/>
        <end position="59"/>
    </location>
</feature>
<dbReference type="EMBL" id="CP002590">
    <property type="protein sequence ID" value="AEA12689.1"/>
    <property type="molecule type" value="Genomic_DNA"/>
</dbReference>
<evidence type="ECO:0000256" key="3">
    <source>
        <dbReference type="ARBA" id="ARBA00022989"/>
    </source>
</evidence>
<feature type="transmembrane region" description="Helical" evidence="5">
    <location>
        <begin position="434"/>
        <end position="453"/>
    </location>
</feature>